<evidence type="ECO:0000313" key="3">
    <source>
        <dbReference type="Proteomes" id="UP000010483"/>
    </source>
</evidence>
<dbReference type="GO" id="GO:0003677">
    <property type="term" value="F:DNA binding"/>
    <property type="evidence" value="ECO:0007669"/>
    <property type="project" value="InterPro"/>
</dbReference>
<dbReference type="eggNOG" id="COG1943">
    <property type="taxonomic scope" value="Bacteria"/>
</dbReference>
<dbReference type="GO" id="GO:0004803">
    <property type="term" value="F:transposase activity"/>
    <property type="evidence" value="ECO:0007669"/>
    <property type="project" value="InterPro"/>
</dbReference>
<dbReference type="AlphaFoldDB" id="K9YL83"/>
<dbReference type="KEGG" id="csn:Cyast_0896"/>
<name>K9YL83_CYASC</name>
<dbReference type="Gene3D" id="3.30.70.1290">
    <property type="entry name" value="Transposase IS200-like"/>
    <property type="match status" value="1"/>
</dbReference>
<evidence type="ECO:0000259" key="1">
    <source>
        <dbReference type="SMART" id="SM01321"/>
    </source>
</evidence>
<dbReference type="HOGENOM" id="CLU_101320_2_2_3"/>
<dbReference type="PATRIC" id="fig|292563.3.peg.941"/>
<dbReference type="PANTHER" id="PTHR33360:SF2">
    <property type="entry name" value="TRANSPOSASE FOR INSERTION SEQUENCE ELEMENT IS200"/>
    <property type="match status" value="1"/>
</dbReference>
<dbReference type="SMART" id="SM01321">
    <property type="entry name" value="Y1_Tnp"/>
    <property type="match status" value="1"/>
</dbReference>
<dbReference type="Proteomes" id="UP000010483">
    <property type="component" value="Chromosome"/>
</dbReference>
<accession>K9YL83</accession>
<organism evidence="2 3">
    <name type="scientific">Cyanobacterium stanieri (strain ATCC 29140 / PCC 7202)</name>
    <dbReference type="NCBI Taxonomy" id="292563"/>
    <lineage>
        <taxon>Bacteria</taxon>
        <taxon>Bacillati</taxon>
        <taxon>Cyanobacteriota</taxon>
        <taxon>Cyanophyceae</taxon>
        <taxon>Oscillatoriophycideae</taxon>
        <taxon>Chroococcales</taxon>
        <taxon>Geminocystaceae</taxon>
        <taxon>Cyanobacterium</taxon>
    </lineage>
</organism>
<protein>
    <submittedName>
        <fullName evidence="2">Transposase IS200-family protein</fullName>
    </submittedName>
</protein>
<dbReference type="Pfam" id="PF01797">
    <property type="entry name" value="Y1_Tnp"/>
    <property type="match status" value="1"/>
</dbReference>
<dbReference type="PANTHER" id="PTHR33360">
    <property type="entry name" value="TRANSPOSASE FOR INSERTION SEQUENCE ELEMENT IS200"/>
    <property type="match status" value="1"/>
</dbReference>
<gene>
    <name evidence="2" type="ordered locus">Cyast_0896</name>
</gene>
<dbReference type="GO" id="GO:0006313">
    <property type="term" value="P:DNA transposition"/>
    <property type="evidence" value="ECO:0007669"/>
    <property type="project" value="InterPro"/>
</dbReference>
<proteinExistence type="predicted"/>
<dbReference type="EMBL" id="CP003940">
    <property type="protein sequence ID" value="AFZ46868.1"/>
    <property type="molecule type" value="Genomic_DNA"/>
</dbReference>
<evidence type="ECO:0000313" key="2">
    <source>
        <dbReference type="EMBL" id="AFZ46868.1"/>
    </source>
</evidence>
<dbReference type="InterPro" id="IPR036515">
    <property type="entry name" value="Transposase_17_sf"/>
</dbReference>
<feature type="domain" description="Transposase IS200-like" evidence="1">
    <location>
        <begin position="12"/>
        <end position="133"/>
    </location>
</feature>
<reference evidence="3" key="1">
    <citation type="journal article" date="2013" name="Proc. Natl. Acad. Sci. U.S.A.">
        <title>Improving the coverage of the cyanobacterial phylum using diversity-driven genome sequencing.</title>
        <authorList>
            <person name="Shih P.M."/>
            <person name="Wu D."/>
            <person name="Latifi A."/>
            <person name="Axen S.D."/>
            <person name="Fewer D.P."/>
            <person name="Talla E."/>
            <person name="Calteau A."/>
            <person name="Cai F."/>
            <person name="Tandeau de Marsac N."/>
            <person name="Rippka R."/>
            <person name="Herdman M."/>
            <person name="Sivonen K."/>
            <person name="Coursin T."/>
            <person name="Laurent T."/>
            <person name="Goodwin L."/>
            <person name="Nolan M."/>
            <person name="Davenport K.W."/>
            <person name="Han C.S."/>
            <person name="Rubin E.M."/>
            <person name="Eisen J.A."/>
            <person name="Woyke T."/>
            <person name="Gugger M."/>
            <person name="Kerfeld C.A."/>
        </authorList>
    </citation>
    <scope>NUCLEOTIDE SEQUENCE [LARGE SCALE GENOMIC DNA]</scope>
    <source>
        <strain evidence="3">ATCC 29140 / PCC 7202</strain>
    </source>
</reference>
<dbReference type="SUPFAM" id="SSF143422">
    <property type="entry name" value="Transposase IS200-like"/>
    <property type="match status" value="1"/>
</dbReference>
<dbReference type="BioCyc" id="CSTA292563:G1353-903-MONOMER"/>
<sequence>MSTNYNKGFRSVYKLTAHVLLVTKYRKKAISEEVLIRLKEIFTDTLTKWECNLVEFNGELDHVHLLIDYKPDISLSKLIANLKTVSSRLIRRDFPELATKYFYNKPYFWTGSYFVASCGGVTVNQLKKYVENQKNSSRIKMSYGHFIDWSKIHLPLISVGISFKRNITGVLFLTFFR</sequence>
<dbReference type="NCBIfam" id="NF033573">
    <property type="entry name" value="transpos_IS200"/>
    <property type="match status" value="1"/>
</dbReference>
<keyword evidence="3" id="KW-1185">Reference proteome</keyword>
<dbReference type="InterPro" id="IPR002686">
    <property type="entry name" value="Transposase_17"/>
</dbReference>